<comment type="similarity">
    <text evidence="2">Belongs to the ABC-2 integral membrane protein family.</text>
</comment>
<dbReference type="Pfam" id="PF01061">
    <property type="entry name" value="ABC2_membrane"/>
    <property type="match status" value="1"/>
</dbReference>
<sequence>MNILKNNTYYFMKLITVCELIILLMSRDIKTRYNGNLLNYMMVLAVPLVWITITVISFQYLNRTVPIFTDDISFVIAGILPYLLFRYTITATMRTRSFFTSLAVVSQVKKRHVIFALAAVEFVNAVIIYIIVSLINFLIFSRWEAQKPILIFEGMVIAWLLGLSFGYFCDALSERFPLVYKAVPVVLRPMFLISAVFYTANELPYSLLSIFSWNPLLHANEIVREGMFEGYNSLYLEPLYPLAFSATLFLAGIIFHLICDTENH</sequence>
<dbReference type="PANTHER" id="PTHR30413">
    <property type="entry name" value="INNER MEMBRANE TRANSPORT PERMEASE"/>
    <property type="match status" value="1"/>
</dbReference>
<reference evidence="14 16" key="1">
    <citation type="submission" date="2017-01" db="EMBL/GenBank/DDBJ databases">
        <title>First report of the plasmid-mediated mcr-1 gene in Citrobacter freudii.</title>
        <authorList>
            <person name="Liu J."/>
            <person name="Yang Y."/>
            <person name="Li Y."/>
            <person name="Liu D."/>
            <person name="Tuo H."/>
            <person name="Davis M."/>
            <person name="Zhang A."/>
        </authorList>
    </citation>
    <scope>NUCLEOTIDE SEQUENCE [LARGE SCALE GENOMIC DNA]</scope>
    <source>
        <strain evidence="14 16">SCC4</strain>
    </source>
</reference>
<dbReference type="InterPro" id="IPR013525">
    <property type="entry name" value="ABC2_TM"/>
</dbReference>
<evidence type="ECO:0000256" key="8">
    <source>
        <dbReference type="ARBA" id="ARBA00023047"/>
    </source>
</evidence>
<feature type="transmembrane region" description="Helical" evidence="10">
    <location>
        <begin position="239"/>
        <end position="259"/>
    </location>
</feature>
<feature type="domain" description="ABC-2 type transporter transmembrane" evidence="11">
    <location>
        <begin position="20"/>
        <end position="228"/>
    </location>
</feature>
<keyword evidence="5 14" id="KW-0762">Sugar transport</keyword>
<evidence type="ECO:0000256" key="4">
    <source>
        <dbReference type="ARBA" id="ARBA00022475"/>
    </source>
</evidence>
<dbReference type="EMBL" id="NAEW01000004">
    <property type="protein sequence ID" value="OQM42147.1"/>
    <property type="molecule type" value="Genomic_DNA"/>
</dbReference>
<evidence type="ECO:0000259" key="11">
    <source>
        <dbReference type="Pfam" id="PF01061"/>
    </source>
</evidence>
<feature type="transmembrane region" description="Helical" evidence="10">
    <location>
        <begin position="37"/>
        <end position="60"/>
    </location>
</feature>
<comment type="subcellular location">
    <subcellularLocation>
        <location evidence="1">Cell membrane</location>
        <topology evidence="1">Multi-pass membrane protein</topology>
    </subcellularLocation>
</comment>
<organism evidence="13 18">
    <name type="scientific">Citrobacter braakii</name>
    <dbReference type="NCBI Taxonomy" id="57706"/>
    <lineage>
        <taxon>Bacteria</taxon>
        <taxon>Pseudomonadati</taxon>
        <taxon>Pseudomonadota</taxon>
        <taxon>Gammaproteobacteria</taxon>
        <taxon>Enterobacterales</taxon>
        <taxon>Enterobacteriaceae</taxon>
        <taxon>Citrobacter</taxon>
        <taxon>Citrobacter freundii complex</taxon>
    </lineage>
</organism>
<evidence type="ECO:0000256" key="9">
    <source>
        <dbReference type="ARBA" id="ARBA00023136"/>
    </source>
</evidence>
<dbReference type="PANTHER" id="PTHR30413:SF10">
    <property type="entry name" value="CAPSULE POLYSACCHARIDE EXPORT INNER-MEMBRANE PROTEIN CTRC"/>
    <property type="match status" value="1"/>
</dbReference>
<keyword evidence="3" id="KW-0813">Transport</keyword>
<evidence type="ECO:0000313" key="12">
    <source>
        <dbReference type="EMBL" id="BDN95794.1"/>
    </source>
</evidence>
<evidence type="ECO:0000256" key="3">
    <source>
        <dbReference type="ARBA" id="ARBA00022448"/>
    </source>
</evidence>
<feature type="transmembrane region" description="Helical" evidence="10">
    <location>
        <begin position="149"/>
        <end position="169"/>
    </location>
</feature>
<evidence type="ECO:0000256" key="7">
    <source>
        <dbReference type="ARBA" id="ARBA00022989"/>
    </source>
</evidence>
<protein>
    <submittedName>
        <fullName evidence="14">Sugar transporter</fullName>
    </submittedName>
    <submittedName>
        <fullName evidence="13">Vi polysaccharide ABC transporter inner membrane protein VexB</fullName>
    </submittedName>
    <submittedName>
        <fullName evidence="12">Vi polysaccharide export inner-membrane protein VexB</fullName>
    </submittedName>
</protein>
<keyword evidence="6 10" id="KW-0812">Transmembrane</keyword>
<feature type="transmembrane region" description="Helical" evidence="10">
    <location>
        <begin position="72"/>
        <end position="92"/>
    </location>
</feature>
<evidence type="ECO:0000313" key="18">
    <source>
        <dbReference type="Proteomes" id="UP000605024"/>
    </source>
</evidence>
<dbReference type="EMBL" id="AP026382">
    <property type="protein sequence ID" value="BDN95794.1"/>
    <property type="molecule type" value="Genomic_DNA"/>
</dbReference>
<evidence type="ECO:0000256" key="6">
    <source>
        <dbReference type="ARBA" id="ARBA00022692"/>
    </source>
</evidence>
<reference evidence="13" key="3">
    <citation type="submission" date="2020-09" db="EMBL/GenBank/DDBJ databases">
        <title>Characterization of IncC plasmids in Enterobacterales of food-producing animals originating from China.</title>
        <authorList>
            <person name="Zhang Y."/>
            <person name="Lei C.-W."/>
        </authorList>
    </citation>
    <scope>NUCLEOTIDE SEQUENCE</scope>
    <source>
        <strain evidence="13">CC1</strain>
    </source>
</reference>
<evidence type="ECO:0000313" key="14">
    <source>
        <dbReference type="EMBL" id="OLY69811.1"/>
    </source>
</evidence>
<dbReference type="Proteomes" id="UP000185597">
    <property type="component" value="Unassembled WGS sequence"/>
</dbReference>
<keyword evidence="9 10" id="KW-0472">Membrane</keyword>
<dbReference type="GO" id="GO:0043190">
    <property type="term" value="C:ATP-binding cassette (ABC) transporter complex"/>
    <property type="evidence" value="ECO:0007669"/>
    <property type="project" value="InterPro"/>
</dbReference>
<dbReference type="GO" id="GO:0015920">
    <property type="term" value="P:lipopolysaccharide transport"/>
    <property type="evidence" value="ECO:0007669"/>
    <property type="project" value="TreeGrafter"/>
</dbReference>
<accession>A0A1R0FYX1</accession>
<gene>
    <name evidence="13" type="primary">vexB</name>
    <name evidence="14" type="ORF">BWD41_06930</name>
    <name evidence="15" type="ORF">BZK42_11480</name>
    <name evidence="13" type="ORF">ID160_16075</name>
    <name evidence="12" type="ORF">KAM621c_08990</name>
</gene>
<dbReference type="GO" id="GO:0015774">
    <property type="term" value="P:polysaccharide transport"/>
    <property type="evidence" value="ECO:0007669"/>
    <property type="project" value="UniProtKB-KW"/>
</dbReference>
<dbReference type="Proteomes" id="UP001058317">
    <property type="component" value="Chromosome"/>
</dbReference>
<dbReference type="RefSeq" id="WP_016154312.1">
    <property type="nucleotide sequence ID" value="NZ_AP026382.1"/>
</dbReference>
<evidence type="ECO:0000313" key="17">
    <source>
        <dbReference type="Proteomes" id="UP000192573"/>
    </source>
</evidence>
<evidence type="ECO:0000256" key="1">
    <source>
        <dbReference type="ARBA" id="ARBA00004651"/>
    </source>
</evidence>
<evidence type="ECO:0000256" key="5">
    <source>
        <dbReference type="ARBA" id="ARBA00022597"/>
    </source>
</evidence>
<evidence type="ECO:0000313" key="15">
    <source>
        <dbReference type="EMBL" id="OQM42147.1"/>
    </source>
</evidence>
<feature type="transmembrane region" description="Helical" evidence="10">
    <location>
        <begin position="113"/>
        <end position="137"/>
    </location>
</feature>
<dbReference type="EMBL" id="MTCP01000002">
    <property type="protein sequence ID" value="OLY69811.1"/>
    <property type="molecule type" value="Genomic_DNA"/>
</dbReference>
<dbReference type="EMBL" id="JACXSK010000009">
    <property type="protein sequence ID" value="MBD3124191.1"/>
    <property type="molecule type" value="Genomic_DNA"/>
</dbReference>
<keyword evidence="8" id="KW-0625">Polysaccharide transport</keyword>
<dbReference type="OrthoDB" id="9814458at2"/>
<dbReference type="AlphaFoldDB" id="A0A1R0FYX1"/>
<evidence type="ECO:0000313" key="13">
    <source>
        <dbReference type="EMBL" id="MBD3124191.1"/>
    </source>
</evidence>
<feature type="transmembrane region" description="Helical" evidence="10">
    <location>
        <begin position="178"/>
        <end position="200"/>
    </location>
</feature>
<evidence type="ECO:0000313" key="16">
    <source>
        <dbReference type="Proteomes" id="UP000185597"/>
    </source>
</evidence>
<keyword evidence="4" id="KW-1003">Cell membrane</keyword>
<dbReference type="Proteomes" id="UP000605024">
    <property type="component" value="Unassembled WGS sequence"/>
</dbReference>
<dbReference type="PRINTS" id="PR00164">
    <property type="entry name" value="ABC2TRNSPORT"/>
</dbReference>
<dbReference type="GO" id="GO:0140359">
    <property type="term" value="F:ABC-type transporter activity"/>
    <property type="evidence" value="ECO:0007669"/>
    <property type="project" value="InterPro"/>
</dbReference>
<dbReference type="Proteomes" id="UP000192573">
    <property type="component" value="Unassembled WGS sequence"/>
</dbReference>
<evidence type="ECO:0000256" key="2">
    <source>
        <dbReference type="ARBA" id="ARBA00007783"/>
    </source>
</evidence>
<name>A0A1R0FYX1_CITBR</name>
<reference evidence="12" key="4">
    <citation type="submission" date="2022-07" db="EMBL/GenBank/DDBJ databases">
        <title>Complete genome sequence of carbapenem-resistant Citrobacter spp. in Japan.</title>
        <authorList>
            <person name="Maehana S."/>
            <person name="Suzuki M."/>
            <person name="Kitasato H."/>
        </authorList>
    </citation>
    <scope>NUCLEOTIDE SEQUENCE</scope>
    <source>
        <strain evidence="12">KAM621</strain>
    </source>
</reference>
<dbReference type="NCBIfam" id="NF011723">
    <property type="entry name" value="PRK15176.1"/>
    <property type="match status" value="1"/>
</dbReference>
<dbReference type="InterPro" id="IPR000412">
    <property type="entry name" value="ABC_2_transport"/>
</dbReference>
<keyword evidence="7 10" id="KW-1133">Transmembrane helix</keyword>
<evidence type="ECO:0000256" key="10">
    <source>
        <dbReference type="SAM" id="Phobius"/>
    </source>
</evidence>
<reference evidence="15 17" key="2">
    <citation type="submission" date="2017-03" db="EMBL/GenBank/DDBJ databases">
        <authorList>
            <person name="Afonso C.L."/>
            <person name="Miller P.J."/>
            <person name="Scott M.A."/>
            <person name="Spackman E."/>
            <person name="Goraichik I."/>
            <person name="Dimitrov K.M."/>
            <person name="Suarez D.L."/>
            <person name="Swayne D.E."/>
        </authorList>
    </citation>
    <scope>NUCLEOTIDE SEQUENCE [LARGE SCALE GENOMIC DNA]</scope>
    <source>
        <strain evidence="15 17">ATCC 51113</strain>
    </source>
</reference>
<proteinExistence type="inferred from homology"/>